<evidence type="ECO:0000313" key="4">
    <source>
        <dbReference type="Proteomes" id="UP000275078"/>
    </source>
</evidence>
<dbReference type="AlphaFoldDB" id="A0A3N4HAU6"/>
<feature type="compositionally biased region" description="Acidic residues" evidence="2">
    <location>
        <begin position="1"/>
        <end position="17"/>
    </location>
</feature>
<evidence type="ECO:0000256" key="1">
    <source>
        <dbReference type="SAM" id="Coils"/>
    </source>
</evidence>
<keyword evidence="1" id="KW-0175">Coiled coil</keyword>
<gene>
    <name evidence="3" type="ORF">BJ508DRAFT_335833</name>
</gene>
<proteinExistence type="predicted"/>
<dbReference type="Proteomes" id="UP000275078">
    <property type="component" value="Unassembled WGS sequence"/>
</dbReference>
<accession>A0A3N4HAU6</accession>
<sequence>MSDRTAEEEEAPLEDPSDTLNSKDLNKILDKALESTKDAEYRDWIQELQDLIRDEDQITRDVENRDAYYYNPETIKELVESFCNVIKSGDRESAKEAWGSTHDFILAELANDNQQVQDKPLYEISPEGTMQGGVRATESKVLAVVDSKNVAVKDQANGEADATTGLVGTTITGSAAGYTTEELEKIRIDPKVTLNSEHLNAMLDEAFSNIKDQDCKKYRGILKALLTEVDEKTLDPSQRTTEWNPEALEADIKALCDRAKTAGSLADLALDTRTKMYNFGKERVLVYVKSKTDIPLLKATTSMPESNLLQAALDELDRHREQLLRLERMGLKLKEAAEDTAVTDLSYRTSTKDDAAAHVKAMDREVQEFAKGYVESLDAVKLSESVYDFADKFTTQGSRWFFASGDTKRKIVSNEFDVMNRYNKN</sequence>
<keyword evidence="4" id="KW-1185">Reference proteome</keyword>
<organism evidence="3 4">
    <name type="scientific">Ascobolus immersus RN42</name>
    <dbReference type="NCBI Taxonomy" id="1160509"/>
    <lineage>
        <taxon>Eukaryota</taxon>
        <taxon>Fungi</taxon>
        <taxon>Dikarya</taxon>
        <taxon>Ascomycota</taxon>
        <taxon>Pezizomycotina</taxon>
        <taxon>Pezizomycetes</taxon>
        <taxon>Pezizales</taxon>
        <taxon>Ascobolaceae</taxon>
        <taxon>Ascobolus</taxon>
    </lineage>
</organism>
<feature type="coiled-coil region" evidence="1">
    <location>
        <begin position="309"/>
        <end position="336"/>
    </location>
</feature>
<dbReference type="EMBL" id="ML119910">
    <property type="protein sequence ID" value="RPA71642.1"/>
    <property type="molecule type" value="Genomic_DNA"/>
</dbReference>
<feature type="region of interest" description="Disordered" evidence="2">
    <location>
        <begin position="1"/>
        <end position="22"/>
    </location>
</feature>
<name>A0A3N4HAU6_ASCIM</name>
<evidence type="ECO:0000313" key="3">
    <source>
        <dbReference type="EMBL" id="RPA71642.1"/>
    </source>
</evidence>
<reference evidence="3 4" key="1">
    <citation type="journal article" date="2018" name="Nat. Ecol. Evol.">
        <title>Pezizomycetes genomes reveal the molecular basis of ectomycorrhizal truffle lifestyle.</title>
        <authorList>
            <person name="Murat C."/>
            <person name="Payen T."/>
            <person name="Noel B."/>
            <person name="Kuo A."/>
            <person name="Morin E."/>
            <person name="Chen J."/>
            <person name="Kohler A."/>
            <person name="Krizsan K."/>
            <person name="Balestrini R."/>
            <person name="Da Silva C."/>
            <person name="Montanini B."/>
            <person name="Hainaut M."/>
            <person name="Levati E."/>
            <person name="Barry K.W."/>
            <person name="Belfiori B."/>
            <person name="Cichocki N."/>
            <person name="Clum A."/>
            <person name="Dockter R.B."/>
            <person name="Fauchery L."/>
            <person name="Guy J."/>
            <person name="Iotti M."/>
            <person name="Le Tacon F."/>
            <person name="Lindquist E.A."/>
            <person name="Lipzen A."/>
            <person name="Malagnac F."/>
            <person name="Mello A."/>
            <person name="Molinier V."/>
            <person name="Miyauchi S."/>
            <person name="Poulain J."/>
            <person name="Riccioni C."/>
            <person name="Rubini A."/>
            <person name="Sitrit Y."/>
            <person name="Splivallo R."/>
            <person name="Traeger S."/>
            <person name="Wang M."/>
            <person name="Zifcakova L."/>
            <person name="Wipf D."/>
            <person name="Zambonelli A."/>
            <person name="Paolocci F."/>
            <person name="Nowrousian M."/>
            <person name="Ottonello S."/>
            <person name="Baldrian P."/>
            <person name="Spatafora J.W."/>
            <person name="Henrissat B."/>
            <person name="Nagy L.G."/>
            <person name="Aury J.M."/>
            <person name="Wincker P."/>
            <person name="Grigoriev I.V."/>
            <person name="Bonfante P."/>
            <person name="Martin F.M."/>
        </authorList>
    </citation>
    <scope>NUCLEOTIDE SEQUENCE [LARGE SCALE GENOMIC DNA]</scope>
    <source>
        <strain evidence="3 4">RN42</strain>
    </source>
</reference>
<evidence type="ECO:0000256" key="2">
    <source>
        <dbReference type="SAM" id="MobiDB-lite"/>
    </source>
</evidence>
<protein>
    <submittedName>
        <fullName evidence="3">Uncharacterized protein</fullName>
    </submittedName>
</protein>